<dbReference type="SUPFAM" id="SSF52151">
    <property type="entry name" value="FabD/lysophospholipase-like"/>
    <property type="match status" value="1"/>
</dbReference>
<evidence type="ECO:0000313" key="7">
    <source>
        <dbReference type="Proteomes" id="UP000180088"/>
    </source>
</evidence>
<evidence type="ECO:0000313" key="6">
    <source>
        <dbReference type="EMBL" id="OHX12899.1"/>
    </source>
</evidence>
<proteinExistence type="predicted"/>
<dbReference type="OrthoDB" id="8712796at2"/>
<organism evidence="6 7">
    <name type="scientific">Chromobacterium sphagni</name>
    <dbReference type="NCBI Taxonomy" id="1903179"/>
    <lineage>
        <taxon>Bacteria</taxon>
        <taxon>Pseudomonadati</taxon>
        <taxon>Pseudomonadota</taxon>
        <taxon>Betaproteobacteria</taxon>
        <taxon>Neisseriales</taxon>
        <taxon>Chromobacteriaceae</taxon>
        <taxon>Chromobacterium</taxon>
    </lineage>
</organism>
<dbReference type="Pfam" id="PF01734">
    <property type="entry name" value="Patatin"/>
    <property type="match status" value="1"/>
</dbReference>
<keyword evidence="1 6" id="KW-0378">Hydrolase</keyword>
<dbReference type="EMBL" id="MKCS01000001">
    <property type="protein sequence ID" value="OHX12899.1"/>
    <property type="molecule type" value="Genomic_DNA"/>
</dbReference>
<dbReference type="PANTHER" id="PTHR14226:SF29">
    <property type="entry name" value="NEUROPATHY TARGET ESTERASE SWS"/>
    <property type="match status" value="1"/>
</dbReference>
<dbReference type="InterPro" id="IPR050301">
    <property type="entry name" value="NTE"/>
</dbReference>
<gene>
    <name evidence="6" type="ORF">BI347_04790</name>
</gene>
<evidence type="ECO:0000256" key="4">
    <source>
        <dbReference type="PROSITE-ProRule" id="PRU01161"/>
    </source>
</evidence>
<feature type="domain" description="PNPLA" evidence="5">
    <location>
        <begin position="11"/>
        <end position="227"/>
    </location>
</feature>
<keyword evidence="2" id="KW-0442">Lipid degradation</keyword>
<accession>A0A1S1X0F1</accession>
<evidence type="ECO:0000256" key="2">
    <source>
        <dbReference type="ARBA" id="ARBA00022963"/>
    </source>
</evidence>
<comment type="caution">
    <text evidence="6">The sequence shown here is derived from an EMBL/GenBank/DDBJ whole genome shotgun (WGS) entry which is preliminary data.</text>
</comment>
<evidence type="ECO:0000256" key="3">
    <source>
        <dbReference type="ARBA" id="ARBA00023098"/>
    </source>
</evidence>
<dbReference type="Proteomes" id="UP000180088">
    <property type="component" value="Unassembled WGS sequence"/>
</dbReference>
<dbReference type="STRING" id="1903179.BI347_04790"/>
<sequence length="347" mass="38282">MAQSAKPSIALVLGGGAPNATLMAGALVALTEAGVKFDIISASGAGALVGLLYAVPKQGDAISALGKLADLGVSDPIYKLFPVNYKVFNKPGMLADAWRALQARNPVLQAIQQQADQGPAQRLLADWTSLLLASLSPSSLSGDSQGMCAHVPFIDQVVDFAKLKDIQPQFYLNAYNITHGAMRCWDKREINHDHFLAALSFPFIYPPYRLEDGDYIEGAAIDTLNFKRLFELHPHIDYTVVFDVLGSDRLLHPPRNLYDAWVQSIIAPLTAIARDDLRLFEALHNRDERGQPRTEVLKINFDAHIGKETSREELDWSYSNLSRLYQAGYQAGKDACRQYARQLSIKA</sequence>
<reference evidence="6 7" key="1">
    <citation type="submission" date="2016-09" db="EMBL/GenBank/DDBJ databases">
        <title>Chromobacterium muskegensis sp. nov., an insecticidal bacterium isolated from Sphagnum bogs.</title>
        <authorList>
            <person name="Sparks M.E."/>
            <person name="Blackburn M.B."/>
            <person name="Gundersen-Rindal D.E."/>
            <person name="Mitchell A."/>
            <person name="Farrar R."/>
            <person name="Kuhar D."/>
        </authorList>
    </citation>
    <scope>NUCLEOTIDE SEQUENCE [LARGE SCALE GENOMIC DNA]</scope>
    <source>
        <strain evidence="6 7">37-2</strain>
    </source>
</reference>
<dbReference type="InterPro" id="IPR002641">
    <property type="entry name" value="PNPLA_dom"/>
</dbReference>
<evidence type="ECO:0000256" key="1">
    <source>
        <dbReference type="ARBA" id="ARBA00022801"/>
    </source>
</evidence>
<comment type="caution">
    <text evidence="4">Lacks conserved residue(s) required for the propagation of feature annotation.</text>
</comment>
<keyword evidence="3" id="KW-0443">Lipid metabolism</keyword>
<dbReference type="InterPro" id="IPR016035">
    <property type="entry name" value="Acyl_Trfase/lysoPLipase"/>
</dbReference>
<dbReference type="RefSeq" id="WP_071115413.1">
    <property type="nucleotide sequence ID" value="NZ_MKCS01000001.1"/>
</dbReference>
<dbReference type="PANTHER" id="PTHR14226">
    <property type="entry name" value="NEUROPATHY TARGET ESTERASE/SWISS CHEESE D.MELANOGASTER"/>
    <property type="match status" value="1"/>
</dbReference>
<dbReference type="AlphaFoldDB" id="A0A1S1X0F1"/>
<evidence type="ECO:0000259" key="5">
    <source>
        <dbReference type="PROSITE" id="PS51635"/>
    </source>
</evidence>
<name>A0A1S1X0F1_9NEIS</name>
<dbReference type="PROSITE" id="PS51635">
    <property type="entry name" value="PNPLA"/>
    <property type="match status" value="1"/>
</dbReference>
<dbReference type="GO" id="GO:0016042">
    <property type="term" value="P:lipid catabolic process"/>
    <property type="evidence" value="ECO:0007669"/>
    <property type="project" value="UniProtKB-KW"/>
</dbReference>
<protein>
    <submittedName>
        <fullName evidence="6">Alpha/beta hydrolase</fullName>
    </submittedName>
</protein>
<dbReference type="GO" id="GO:0016787">
    <property type="term" value="F:hydrolase activity"/>
    <property type="evidence" value="ECO:0007669"/>
    <property type="project" value="UniProtKB-KW"/>
</dbReference>
<dbReference type="Gene3D" id="3.40.1090.10">
    <property type="entry name" value="Cytosolic phospholipase A2 catalytic domain"/>
    <property type="match status" value="1"/>
</dbReference>